<reference evidence="9 10" key="1">
    <citation type="submission" date="2017-03" db="EMBL/GenBank/DDBJ databases">
        <title>Genome of the blue death feigning beetle - Asbolus verrucosus.</title>
        <authorList>
            <person name="Rider S.D."/>
        </authorList>
    </citation>
    <scope>NUCLEOTIDE SEQUENCE [LARGE SCALE GENOMIC DNA]</scope>
    <source>
        <strain evidence="9">Butters</strain>
        <tissue evidence="9">Head and leg muscle</tissue>
    </source>
</reference>
<feature type="transmembrane region" description="Helical" evidence="8">
    <location>
        <begin position="318"/>
        <end position="336"/>
    </location>
</feature>
<evidence type="ECO:0000313" key="10">
    <source>
        <dbReference type="Proteomes" id="UP000292052"/>
    </source>
</evidence>
<dbReference type="Proteomes" id="UP000292052">
    <property type="component" value="Unassembled WGS sequence"/>
</dbReference>
<protein>
    <recommendedName>
        <fullName evidence="11">Lig chan domain containing protein</fullName>
    </recommendedName>
</protein>
<keyword evidence="10" id="KW-1185">Reference proteome</keyword>
<dbReference type="InterPro" id="IPR052192">
    <property type="entry name" value="Insect_Ionotropic_Sensory_Rcpt"/>
</dbReference>
<dbReference type="Gene3D" id="3.40.190.10">
    <property type="entry name" value="Periplasmic binding protein-like II"/>
    <property type="match status" value="1"/>
</dbReference>
<organism evidence="9 10">
    <name type="scientific">Asbolus verrucosus</name>
    <name type="common">Desert ironclad beetle</name>
    <dbReference type="NCBI Taxonomy" id="1661398"/>
    <lineage>
        <taxon>Eukaryota</taxon>
        <taxon>Metazoa</taxon>
        <taxon>Ecdysozoa</taxon>
        <taxon>Arthropoda</taxon>
        <taxon>Hexapoda</taxon>
        <taxon>Insecta</taxon>
        <taxon>Pterygota</taxon>
        <taxon>Neoptera</taxon>
        <taxon>Endopterygota</taxon>
        <taxon>Coleoptera</taxon>
        <taxon>Polyphaga</taxon>
        <taxon>Cucujiformia</taxon>
        <taxon>Tenebrionidae</taxon>
        <taxon>Pimeliinae</taxon>
        <taxon>Asbolus</taxon>
    </lineage>
</organism>
<proteinExistence type="predicted"/>
<dbReference type="PANTHER" id="PTHR42643">
    <property type="entry name" value="IONOTROPIC RECEPTOR 20A-RELATED"/>
    <property type="match status" value="1"/>
</dbReference>
<evidence type="ECO:0000256" key="4">
    <source>
        <dbReference type="ARBA" id="ARBA00022989"/>
    </source>
</evidence>
<evidence type="ECO:0000256" key="5">
    <source>
        <dbReference type="ARBA" id="ARBA00023136"/>
    </source>
</evidence>
<sequence length="582" mass="68009">MKYIALPLYINLINCCDANNSILERNFHQPRHLTNCLNRIIERFEKTSVIYTINLDLQLNNPVIKIDINAAHTVWFKFERSDLCIIHLNNRHLDVILQKLFENPNISPRGKFVIISDDKVDRTVFIVASNYYLTKLIVLENKSHFLKKIYSYKPYSYENVNKPETDFFHLATCVEGVLDNDQDFFPNNLPTKWRNSTITIINNIIPPYMTCTSCGQDRGIELDVFGIITERLEFAANYTRNSFSMWGEKTNGSYDLLLGDLQKRKGEMVMGAFHSKFREHQDFDMTFNHMEDAVYWLVPKAKVLPHWKMLSLIFSKELYLLLLLSTVMIVIFYRFFYQRSFSSSLTILYQILLECGVHKIPGNKIIIITWIGSCLVLSTIFKSKLMQIMSQHTFEHQINTLSDIVASKLLINIDDFIASFFYHYTNPDEEYVAKNYKPCKDHDSCVNRTAFQQDSVTVNFQRVYECISLKYMDSEGHFLLHMTMTPVFPIHIHLFFVKGHPVFSQVDQLLIRIKSSGFIKHLYDQVAHNTRLALGKRSSLSATVLKLEQMYVAFFLWCIGIFASISVFVFEYFSRIVNVKFN</sequence>
<comment type="caution">
    <text evidence="9">The sequence shown here is derived from an EMBL/GenBank/DDBJ whole genome shotgun (WGS) entry which is preliminary data.</text>
</comment>
<dbReference type="AlphaFoldDB" id="A0A482VTH0"/>
<evidence type="ECO:0000256" key="1">
    <source>
        <dbReference type="ARBA" id="ARBA00004651"/>
    </source>
</evidence>
<keyword evidence="4 8" id="KW-1133">Transmembrane helix</keyword>
<dbReference type="EMBL" id="QDEB01063824">
    <property type="protein sequence ID" value="RZC36251.1"/>
    <property type="molecule type" value="Genomic_DNA"/>
</dbReference>
<keyword evidence="6" id="KW-0675">Receptor</keyword>
<comment type="subcellular location">
    <subcellularLocation>
        <location evidence="1">Cell membrane</location>
        <topology evidence="1">Multi-pass membrane protein</topology>
    </subcellularLocation>
</comment>
<dbReference type="GO" id="GO:0005886">
    <property type="term" value="C:plasma membrane"/>
    <property type="evidence" value="ECO:0007669"/>
    <property type="project" value="UniProtKB-SubCell"/>
</dbReference>
<evidence type="ECO:0000256" key="3">
    <source>
        <dbReference type="ARBA" id="ARBA00022692"/>
    </source>
</evidence>
<gene>
    <name evidence="9" type="ORF">BDFB_008767</name>
</gene>
<evidence type="ECO:0000256" key="2">
    <source>
        <dbReference type="ARBA" id="ARBA00022475"/>
    </source>
</evidence>
<dbReference type="PANTHER" id="PTHR42643:SF30">
    <property type="entry name" value="IONOTROPIC RECEPTOR 40A-RELATED"/>
    <property type="match status" value="1"/>
</dbReference>
<feature type="transmembrane region" description="Helical" evidence="8">
    <location>
        <begin position="478"/>
        <end position="496"/>
    </location>
</feature>
<evidence type="ECO:0000256" key="7">
    <source>
        <dbReference type="ARBA" id="ARBA00023180"/>
    </source>
</evidence>
<evidence type="ECO:0008006" key="11">
    <source>
        <dbReference type="Google" id="ProtNLM"/>
    </source>
</evidence>
<keyword evidence="2" id="KW-1003">Cell membrane</keyword>
<name>A0A482VTH0_ASBVE</name>
<evidence type="ECO:0000313" key="9">
    <source>
        <dbReference type="EMBL" id="RZC36251.1"/>
    </source>
</evidence>
<accession>A0A482VTH0</accession>
<evidence type="ECO:0000256" key="8">
    <source>
        <dbReference type="SAM" id="Phobius"/>
    </source>
</evidence>
<feature type="transmembrane region" description="Helical" evidence="8">
    <location>
        <begin position="550"/>
        <end position="573"/>
    </location>
</feature>
<keyword evidence="5 8" id="KW-0472">Membrane</keyword>
<dbReference type="SUPFAM" id="SSF53850">
    <property type="entry name" value="Periplasmic binding protein-like II"/>
    <property type="match status" value="1"/>
</dbReference>
<dbReference type="OrthoDB" id="6430908at2759"/>
<keyword evidence="3 8" id="KW-0812">Transmembrane</keyword>
<keyword evidence="7" id="KW-0325">Glycoprotein</keyword>
<evidence type="ECO:0000256" key="6">
    <source>
        <dbReference type="ARBA" id="ARBA00023170"/>
    </source>
</evidence>